<dbReference type="Proteomes" id="UP000736164">
    <property type="component" value="Unassembled WGS sequence"/>
</dbReference>
<evidence type="ECO:0000256" key="6">
    <source>
        <dbReference type="ARBA" id="ARBA00022679"/>
    </source>
</evidence>
<dbReference type="GO" id="GO:0004144">
    <property type="term" value="F:diacylglycerol O-acyltransferase activity"/>
    <property type="evidence" value="ECO:0007669"/>
    <property type="project" value="TreeGrafter"/>
</dbReference>
<feature type="non-terminal residue" evidence="23">
    <location>
        <position position="1"/>
    </location>
</feature>
<evidence type="ECO:0000256" key="9">
    <source>
        <dbReference type="ARBA" id="ARBA00022824"/>
    </source>
</evidence>
<keyword evidence="11" id="KW-0443">Lipid metabolism</keyword>
<evidence type="ECO:0000256" key="11">
    <source>
        <dbReference type="ARBA" id="ARBA00023098"/>
    </source>
</evidence>
<comment type="catalytic activity">
    <reaction evidence="15">
        <text>a 2-acylglycerol + an acyl-CoA = a 1,2-diacyl-sn-glycerol + CoA</text>
        <dbReference type="Rhea" id="RHEA:32947"/>
        <dbReference type="ChEBI" id="CHEBI:17389"/>
        <dbReference type="ChEBI" id="CHEBI:17815"/>
        <dbReference type="ChEBI" id="CHEBI:57287"/>
        <dbReference type="ChEBI" id="CHEBI:58342"/>
    </reaction>
    <physiologicalReaction direction="left-to-right" evidence="15">
        <dbReference type="Rhea" id="RHEA:32948"/>
    </physiologicalReaction>
</comment>
<comment type="similarity">
    <text evidence="4 22">Belongs to the diacylglycerol acyltransferase family.</text>
</comment>
<evidence type="ECO:0000256" key="12">
    <source>
        <dbReference type="ARBA" id="ARBA00023136"/>
    </source>
</evidence>
<keyword evidence="7 22" id="KW-0812">Transmembrane</keyword>
<keyword evidence="5" id="KW-0444">Lipid biosynthesis</keyword>
<reference evidence="23" key="1">
    <citation type="journal article" date="2021" name="Cell">
        <title>Tracing the genetic footprints of vertebrate landing in non-teleost ray-finned fishes.</title>
        <authorList>
            <person name="Bi X."/>
            <person name="Wang K."/>
            <person name="Yang L."/>
            <person name="Pan H."/>
            <person name="Jiang H."/>
            <person name="Wei Q."/>
            <person name="Fang M."/>
            <person name="Yu H."/>
            <person name="Zhu C."/>
            <person name="Cai Y."/>
            <person name="He Y."/>
            <person name="Gan X."/>
            <person name="Zeng H."/>
            <person name="Yu D."/>
            <person name="Zhu Y."/>
            <person name="Jiang H."/>
            <person name="Qiu Q."/>
            <person name="Yang H."/>
            <person name="Zhang Y.E."/>
            <person name="Wang W."/>
            <person name="Zhu M."/>
            <person name="He S."/>
            <person name="Zhang G."/>
        </authorList>
    </citation>
    <scope>NUCLEOTIDE SEQUENCE</scope>
    <source>
        <strain evidence="23">Allg_001</strain>
    </source>
</reference>
<accession>A0A8J7P3G5</accession>
<feature type="non-terminal residue" evidence="23">
    <location>
        <position position="336"/>
    </location>
</feature>
<evidence type="ECO:0000256" key="8">
    <source>
        <dbReference type="ARBA" id="ARBA00022798"/>
    </source>
</evidence>
<comment type="subcellular location">
    <subcellularLocation>
        <location evidence="1 22">Endoplasmic reticulum membrane</location>
        <topology evidence="1 22">Multi-pass membrane protein</topology>
    </subcellularLocation>
</comment>
<dbReference type="CDD" id="cd07987">
    <property type="entry name" value="LPLAT_MGAT-like"/>
    <property type="match status" value="1"/>
</dbReference>
<comment type="caution">
    <text evidence="23">The sequence shown here is derived from an EMBL/GenBank/DDBJ whole genome shotgun (WGS) entry which is preliminary data.</text>
</comment>
<keyword evidence="12 22" id="KW-0472">Membrane</keyword>
<comment type="catalytic activity">
    <reaction evidence="21">
        <text>a 1-acyl-sn-glycerol + an acyl-CoA = a 1,3-diacyl-sn-glycerol + CoA</text>
        <dbReference type="Rhea" id="RHEA:77559"/>
        <dbReference type="ChEBI" id="CHEBI:57287"/>
        <dbReference type="ChEBI" id="CHEBI:58342"/>
        <dbReference type="ChEBI" id="CHEBI:64683"/>
        <dbReference type="ChEBI" id="CHEBI:77272"/>
    </reaction>
    <physiologicalReaction direction="left-to-right" evidence="21">
        <dbReference type="Rhea" id="RHEA:77560"/>
    </physiologicalReaction>
</comment>
<evidence type="ECO:0000256" key="20">
    <source>
        <dbReference type="ARBA" id="ARBA00047737"/>
    </source>
</evidence>
<dbReference type="EC" id="2.3.1.-" evidence="22"/>
<evidence type="ECO:0000256" key="5">
    <source>
        <dbReference type="ARBA" id="ARBA00022516"/>
    </source>
</evidence>
<keyword evidence="6 22" id="KW-0808">Transferase</keyword>
<evidence type="ECO:0000256" key="22">
    <source>
        <dbReference type="RuleBase" id="RU367023"/>
    </source>
</evidence>
<dbReference type="PANTHER" id="PTHR12317:SF26">
    <property type="entry name" value="2-ACYLGLYCEROL O-ACYLTRANSFERASE 1"/>
    <property type="match status" value="1"/>
</dbReference>
<gene>
    <name evidence="23" type="primary">Mogat1</name>
    <name evidence="23" type="ORF">GTO95_0015954</name>
</gene>
<evidence type="ECO:0000256" key="19">
    <source>
        <dbReference type="ARBA" id="ARBA00043704"/>
    </source>
</evidence>
<dbReference type="AlphaFoldDB" id="A0A8J7P3G5"/>
<evidence type="ECO:0000256" key="16">
    <source>
        <dbReference type="ARBA" id="ARBA00043663"/>
    </source>
</evidence>
<name>A0A8J7P3G5_ATRSP</name>
<dbReference type="GO" id="GO:0005789">
    <property type="term" value="C:endoplasmic reticulum membrane"/>
    <property type="evidence" value="ECO:0007669"/>
    <property type="project" value="UniProtKB-SubCell"/>
</dbReference>
<protein>
    <recommendedName>
        <fullName evidence="22">Acyltransferase</fullName>
        <ecNumber evidence="22">2.3.1.-</ecNumber>
    </recommendedName>
</protein>
<dbReference type="PANTHER" id="PTHR12317">
    <property type="entry name" value="DIACYLGLYCEROL O-ACYLTRANSFERASE"/>
    <property type="match status" value="1"/>
</dbReference>
<evidence type="ECO:0000256" key="15">
    <source>
        <dbReference type="ARBA" id="ARBA00043656"/>
    </source>
</evidence>
<evidence type="ECO:0000256" key="18">
    <source>
        <dbReference type="ARBA" id="ARBA00043696"/>
    </source>
</evidence>
<keyword evidence="8" id="KW-0319">Glycerol metabolism</keyword>
<dbReference type="InterPro" id="IPR007130">
    <property type="entry name" value="DAGAT"/>
</dbReference>
<evidence type="ECO:0000256" key="13">
    <source>
        <dbReference type="ARBA" id="ARBA00023180"/>
    </source>
</evidence>
<keyword evidence="14 23" id="KW-0012">Acyltransferase</keyword>
<keyword evidence="9 22" id="KW-0256">Endoplasmic reticulum</keyword>
<comment type="pathway">
    <text evidence="3">Lipid metabolism.</text>
</comment>
<evidence type="ECO:0000313" key="23">
    <source>
        <dbReference type="EMBL" id="MBN3324605.1"/>
    </source>
</evidence>
<dbReference type="GO" id="GO:0003846">
    <property type="term" value="F:2-acylglycerol O-acyltransferase activity"/>
    <property type="evidence" value="ECO:0007669"/>
    <property type="project" value="UniProtKB-EC"/>
</dbReference>
<keyword evidence="13" id="KW-0325">Glycoprotein</keyword>
<comment type="caution">
    <text evidence="22">Lacks conserved residue(s) required for the propagation of feature annotation.</text>
</comment>
<sequence>MVVIEFAPLRIPLNRRLETAAVLQWVFSFLFLAQCCMVLYVLSVLSGYWHCAALYGLWLYLDWDTPQCGGRRSAWVRNWRIWKYFRDYFPIHLIKTCDLDPGKNYLFGFHPHGILVAGAFGNFCTEHTGFRELFPGLTPYLHVLPFWFRFPFFREYIMAAGVVSCSKRAVTHVLGREGGGRVSVIVIGGAAEALDARPGSLILEALNRKGFVRIALKCGAHLVPVFSFGENELFNQLKNPKGSIVRTIQERLRKMMGFSLPIFHARGVFQYSFGFMPYRKPIYTIVGKPIEVEQNANPSAEEVDELHSKYLEELTQLFEQHKAQYGIPQRDHLIFT</sequence>
<comment type="catalytic activity">
    <reaction evidence="19">
        <text>a 2-acylglycerol + an acyl-CoA = a 1,2-diacylglycerol + CoA</text>
        <dbReference type="Rhea" id="RHEA:16741"/>
        <dbReference type="ChEBI" id="CHEBI:17389"/>
        <dbReference type="ChEBI" id="CHEBI:49172"/>
        <dbReference type="ChEBI" id="CHEBI:57287"/>
        <dbReference type="ChEBI" id="CHEBI:58342"/>
        <dbReference type="EC" id="2.3.1.22"/>
    </reaction>
    <physiologicalReaction direction="left-to-right" evidence="19">
        <dbReference type="Rhea" id="RHEA:16742"/>
    </physiologicalReaction>
</comment>
<evidence type="ECO:0000256" key="10">
    <source>
        <dbReference type="ARBA" id="ARBA00022989"/>
    </source>
</evidence>
<evidence type="ECO:0000256" key="2">
    <source>
        <dbReference type="ARBA" id="ARBA00004771"/>
    </source>
</evidence>
<comment type="catalytic activity">
    <reaction evidence="16">
        <text>a 2-acylglycerol + an acyl-CoA = a 2,3-diacyl-sn-glycerol + CoA</text>
        <dbReference type="Rhea" id="RHEA:38467"/>
        <dbReference type="ChEBI" id="CHEBI:17389"/>
        <dbReference type="ChEBI" id="CHEBI:57287"/>
        <dbReference type="ChEBI" id="CHEBI:58342"/>
        <dbReference type="ChEBI" id="CHEBI:75524"/>
    </reaction>
    <physiologicalReaction direction="left-to-right" evidence="16">
        <dbReference type="Rhea" id="RHEA:38468"/>
    </physiologicalReaction>
</comment>
<proteinExistence type="inferred from homology"/>
<organism evidence="23 24">
    <name type="scientific">Atractosteus spatula</name>
    <name type="common">Alligator gar</name>
    <name type="synonym">Lepisosteus spatula</name>
    <dbReference type="NCBI Taxonomy" id="7917"/>
    <lineage>
        <taxon>Eukaryota</taxon>
        <taxon>Metazoa</taxon>
        <taxon>Chordata</taxon>
        <taxon>Craniata</taxon>
        <taxon>Vertebrata</taxon>
        <taxon>Euteleostomi</taxon>
        <taxon>Actinopterygii</taxon>
        <taxon>Neopterygii</taxon>
        <taxon>Holostei</taxon>
        <taxon>Semionotiformes</taxon>
        <taxon>Lepisosteidae</taxon>
        <taxon>Atractosteus</taxon>
    </lineage>
</organism>
<evidence type="ECO:0000256" key="3">
    <source>
        <dbReference type="ARBA" id="ARBA00005189"/>
    </source>
</evidence>
<comment type="catalytic activity">
    <reaction evidence="20">
        <text>a 3-acyl-sn-glycerol + an acyl-CoA = a 1,3-diacyl-sn-glycerol + CoA</text>
        <dbReference type="Rhea" id="RHEA:77555"/>
        <dbReference type="ChEBI" id="CHEBI:57287"/>
        <dbReference type="ChEBI" id="CHEBI:58342"/>
        <dbReference type="ChEBI" id="CHEBI:64760"/>
        <dbReference type="ChEBI" id="CHEBI:77272"/>
    </reaction>
    <physiologicalReaction direction="left-to-right" evidence="20">
        <dbReference type="Rhea" id="RHEA:77556"/>
    </physiologicalReaction>
</comment>
<dbReference type="GO" id="GO:0006071">
    <property type="term" value="P:glycerol metabolic process"/>
    <property type="evidence" value="ECO:0007669"/>
    <property type="project" value="UniProtKB-KW"/>
</dbReference>
<evidence type="ECO:0000256" key="14">
    <source>
        <dbReference type="ARBA" id="ARBA00023315"/>
    </source>
</evidence>
<comment type="catalytic activity">
    <reaction evidence="18">
        <text>a 1-acylglycerol + an acyl-CoA = a 1,2-diacylglycerol + CoA</text>
        <dbReference type="Rhea" id="RHEA:39943"/>
        <dbReference type="ChEBI" id="CHEBI:35759"/>
        <dbReference type="ChEBI" id="CHEBI:49172"/>
        <dbReference type="ChEBI" id="CHEBI:57287"/>
        <dbReference type="ChEBI" id="CHEBI:58342"/>
    </reaction>
    <physiologicalReaction direction="left-to-right" evidence="18">
        <dbReference type="Rhea" id="RHEA:39944"/>
    </physiologicalReaction>
</comment>
<evidence type="ECO:0000256" key="21">
    <source>
        <dbReference type="ARBA" id="ARBA00049073"/>
    </source>
</evidence>
<comment type="pathway">
    <text evidence="2">Glycerolipid metabolism; triacylglycerol biosynthesis.</text>
</comment>
<dbReference type="GO" id="GO:0019432">
    <property type="term" value="P:triglyceride biosynthetic process"/>
    <property type="evidence" value="ECO:0007669"/>
    <property type="project" value="TreeGrafter"/>
</dbReference>
<comment type="catalytic activity">
    <reaction evidence="17">
        <text>a 1-acylglycerol + an acyl-CoA = a 1,3-diacylglycerol + CoA</text>
        <dbReference type="Rhea" id="RHEA:77571"/>
        <dbReference type="ChEBI" id="CHEBI:35759"/>
        <dbReference type="ChEBI" id="CHEBI:47777"/>
        <dbReference type="ChEBI" id="CHEBI:57287"/>
        <dbReference type="ChEBI" id="CHEBI:58342"/>
    </reaction>
    <physiologicalReaction direction="left-to-right" evidence="17">
        <dbReference type="Rhea" id="RHEA:77572"/>
    </physiologicalReaction>
</comment>
<evidence type="ECO:0000256" key="4">
    <source>
        <dbReference type="ARBA" id="ARBA00005420"/>
    </source>
</evidence>
<evidence type="ECO:0000313" key="24">
    <source>
        <dbReference type="Proteomes" id="UP000736164"/>
    </source>
</evidence>
<dbReference type="Pfam" id="PF03982">
    <property type="entry name" value="DAGAT"/>
    <property type="match status" value="1"/>
</dbReference>
<evidence type="ECO:0000256" key="1">
    <source>
        <dbReference type="ARBA" id="ARBA00004477"/>
    </source>
</evidence>
<feature type="transmembrane region" description="Helical" evidence="22">
    <location>
        <begin position="21"/>
        <end position="41"/>
    </location>
</feature>
<evidence type="ECO:0000256" key="17">
    <source>
        <dbReference type="ARBA" id="ARBA00043685"/>
    </source>
</evidence>
<dbReference type="EMBL" id="JAAWVO010071130">
    <property type="protein sequence ID" value="MBN3324605.1"/>
    <property type="molecule type" value="Genomic_DNA"/>
</dbReference>
<keyword evidence="24" id="KW-1185">Reference proteome</keyword>
<evidence type="ECO:0000256" key="7">
    <source>
        <dbReference type="ARBA" id="ARBA00022692"/>
    </source>
</evidence>
<keyword evidence="10 22" id="KW-1133">Transmembrane helix</keyword>